<keyword evidence="10 11" id="KW-0066">ATP synthesis</keyword>
<feature type="transmembrane region" description="Helical" evidence="11">
    <location>
        <begin position="165"/>
        <end position="183"/>
    </location>
</feature>
<dbReference type="NCBIfam" id="TIGR01131">
    <property type="entry name" value="ATP_synt_6_or_A"/>
    <property type="match status" value="1"/>
</dbReference>
<keyword evidence="6 11" id="KW-0375">Hydrogen ion transport</keyword>
<keyword evidence="13" id="KW-0378">Hydrolase</keyword>
<evidence type="ECO:0000256" key="7">
    <source>
        <dbReference type="ARBA" id="ARBA00022989"/>
    </source>
</evidence>
<dbReference type="PROSITE" id="PS00449">
    <property type="entry name" value="ATPASE_A"/>
    <property type="match status" value="1"/>
</dbReference>
<dbReference type="HAMAP" id="MF_01393">
    <property type="entry name" value="ATP_synth_a_bact"/>
    <property type="match status" value="1"/>
</dbReference>
<feature type="transmembrane region" description="Helical" evidence="11">
    <location>
        <begin position="75"/>
        <end position="97"/>
    </location>
</feature>
<keyword evidence="11" id="KW-1003">Cell membrane</keyword>
<evidence type="ECO:0000256" key="1">
    <source>
        <dbReference type="ARBA" id="ARBA00004141"/>
    </source>
</evidence>
<evidence type="ECO:0000256" key="5">
    <source>
        <dbReference type="ARBA" id="ARBA00022692"/>
    </source>
</evidence>
<comment type="subcellular location">
    <subcellularLocation>
        <location evidence="11 12">Cell membrane</location>
        <topology evidence="11 12">Multi-pass membrane protein</topology>
    </subcellularLocation>
    <subcellularLocation>
        <location evidence="1">Membrane</location>
        <topology evidence="1">Multi-pass membrane protein</topology>
    </subcellularLocation>
</comment>
<feature type="transmembrane region" description="Helical" evidence="11">
    <location>
        <begin position="104"/>
        <end position="120"/>
    </location>
</feature>
<keyword evidence="14" id="KW-1185">Reference proteome</keyword>
<feature type="transmembrane region" description="Helical" evidence="11">
    <location>
        <begin position="140"/>
        <end position="158"/>
    </location>
</feature>
<evidence type="ECO:0000313" key="14">
    <source>
        <dbReference type="Proteomes" id="UP000264702"/>
    </source>
</evidence>
<evidence type="ECO:0000256" key="9">
    <source>
        <dbReference type="ARBA" id="ARBA00023136"/>
    </source>
</evidence>
<dbReference type="Proteomes" id="UP000264702">
    <property type="component" value="Unassembled WGS sequence"/>
</dbReference>
<dbReference type="GO" id="GO:0046933">
    <property type="term" value="F:proton-transporting ATP synthase activity, rotational mechanism"/>
    <property type="evidence" value="ECO:0007669"/>
    <property type="project" value="UniProtKB-UniRule"/>
</dbReference>
<accession>A0A372IU61</accession>
<dbReference type="InterPro" id="IPR023011">
    <property type="entry name" value="ATP_synth_F0_asu_AS"/>
</dbReference>
<keyword evidence="3 11" id="KW-0813">Transport</keyword>
<keyword evidence="5 11" id="KW-0812">Transmembrane</keyword>
<evidence type="ECO:0000256" key="12">
    <source>
        <dbReference type="RuleBase" id="RU000483"/>
    </source>
</evidence>
<evidence type="ECO:0000256" key="3">
    <source>
        <dbReference type="ARBA" id="ARBA00022448"/>
    </source>
</evidence>
<dbReference type="GO" id="GO:0045259">
    <property type="term" value="C:proton-transporting ATP synthase complex"/>
    <property type="evidence" value="ECO:0007669"/>
    <property type="project" value="UniProtKB-KW"/>
</dbReference>
<gene>
    <name evidence="11 13" type="primary">atpB</name>
    <name evidence="13" type="ORF">D0Y96_05965</name>
</gene>
<comment type="caution">
    <text evidence="13">The sequence shown here is derived from an EMBL/GenBank/DDBJ whole genome shotgun (WGS) entry which is preliminary data.</text>
</comment>
<evidence type="ECO:0000256" key="2">
    <source>
        <dbReference type="ARBA" id="ARBA00006810"/>
    </source>
</evidence>
<dbReference type="PANTHER" id="PTHR42823:SF3">
    <property type="entry name" value="ATP SYNTHASE SUBUNIT A, CHLOROPLASTIC"/>
    <property type="match status" value="1"/>
</dbReference>
<organism evidence="13 14">
    <name type="scientific">Paracidobacterium acidisoli</name>
    <dbReference type="NCBI Taxonomy" id="2303751"/>
    <lineage>
        <taxon>Bacteria</taxon>
        <taxon>Pseudomonadati</taxon>
        <taxon>Acidobacteriota</taxon>
        <taxon>Terriglobia</taxon>
        <taxon>Terriglobales</taxon>
        <taxon>Acidobacteriaceae</taxon>
        <taxon>Paracidobacterium</taxon>
    </lineage>
</organism>
<feature type="transmembrane region" description="Helical" evidence="11">
    <location>
        <begin position="189"/>
        <end position="214"/>
    </location>
</feature>
<comment type="function">
    <text evidence="11 12">Key component of the proton channel; it plays a direct role in the translocation of protons across the membrane.</text>
</comment>
<keyword evidence="9 11" id="KW-0472">Membrane</keyword>
<dbReference type="GO" id="GO:0005886">
    <property type="term" value="C:plasma membrane"/>
    <property type="evidence" value="ECO:0007669"/>
    <property type="project" value="UniProtKB-SubCell"/>
</dbReference>
<evidence type="ECO:0000256" key="6">
    <source>
        <dbReference type="ARBA" id="ARBA00022781"/>
    </source>
</evidence>
<dbReference type="InterPro" id="IPR045082">
    <property type="entry name" value="ATP_syn_F0_a_bact/chloroplast"/>
</dbReference>
<dbReference type="Gene3D" id="1.20.120.220">
    <property type="entry name" value="ATP synthase, F0 complex, subunit A"/>
    <property type="match status" value="1"/>
</dbReference>
<reference evidence="13 14" key="1">
    <citation type="submission" date="2018-08" db="EMBL/GenBank/DDBJ databases">
        <title>Acidipila sp. 4G-K13, an acidobacterium isolated from forest soil.</title>
        <authorList>
            <person name="Gao Z.-H."/>
            <person name="Qiu L.-H."/>
        </authorList>
    </citation>
    <scope>NUCLEOTIDE SEQUENCE [LARGE SCALE GENOMIC DNA]</scope>
    <source>
        <strain evidence="13 14">4G-K13</strain>
    </source>
</reference>
<comment type="similarity">
    <text evidence="2 11 12">Belongs to the ATPase A chain family.</text>
</comment>
<evidence type="ECO:0000256" key="10">
    <source>
        <dbReference type="ARBA" id="ARBA00023310"/>
    </source>
</evidence>
<evidence type="ECO:0000256" key="11">
    <source>
        <dbReference type="HAMAP-Rule" id="MF_01393"/>
    </source>
</evidence>
<dbReference type="GO" id="GO:0042777">
    <property type="term" value="P:proton motive force-driven plasma membrane ATP synthesis"/>
    <property type="evidence" value="ECO:0007669"/>
    <property type="project" value="TreeGrafter"/>
</dbReference>
<dbReference type="CDD" id="cd00310">
    <property type="entry name" value="ATP-synt_Fo_a_6"/>
    <property type="match status" value="1"/>
</dbReference>
<evidence type="ECO:0000256" key="8">
    <source>
        <dbReference type="ARBA" id="ARBA00023065"/>
    </source>
</evidence>
<dbReference type="AlphaFoldDB" id="A0A372IU61"/>
<dbReference type="SUPFAM" id="SSF81336">
    <property type="entry name" value="F1F0 ATP synthase subunit A"/>
    <property type="match status" value="1"/>
</dbReference>
<dbReference type="GO" id="GO:0016787">
    <property type="term" value="F:hydrolase activity"/>
    <property type="evidence" value="ECO:0007669"/>
    <property type="project" value="UniProtKB-KW"/>
</dbReference>
<name>A0A372IU61_9BACT</name>
<evidence type="ECO:0000256" key="4">
    <source>
        <dbReference type="ARBA" id="ARBA00022547"/>
    </source>
</evidence>
<keyword evidence="4 11" id="KW-0138">CF(0)</keyword>
<dbReference type="PRINTS" id="PR00123">
    <property type="entry name" value="ATPASEA"/>
</dbReference>
<dbReference type="PANTHER" id="PTHR42823">
    <property type="entry name" value="ATP SYNTHASE SUBUNIT A, CHLOROPLASTIC"/>
    <property type="match status" value="1"/>
</dbReference>
<proteinExistence type="inferred from homology"/>
<sequence>MLKLGIHPVHPAAPINQALALESFIAFLMLLFFVLVRSVLSVERPGSAQHLVEIVHEFVCSQGEAIIGHGYEPHVAIATIVLVFLLCCNFTGLLPGIDSVTSDPVVPLGVALVVFLYYHWNGVRAQGPIGYLKHFAGPVWWIAPLLFPIEIISHFARIMSLTIRLYANMFASDLLTLVFFSMIPIGIPIIFLGLHFAVSVIQAYVFMLLTLIYLSQAVAHEH</sequence>
<feature type="transmembrane region" description="Helical" evidence="11">
    <location>
        <begin position="20"/>
        <end position="40"/>
    </location>
</feature>
<keyword evidence="8 11" id="KW-0406">Ion transport</keyword>
<dbReference type="Pfam" id="PF00119">
    <property type="entry name" value="ATP-synt_A"/>
    <property type="match status" value="1"/>
</dbReference>
<dbReference type="EMBL" id="QVQT01000002">
    <property type="protein sequence ID" value="RFU17973.1"/>
    <property type="molecule type" value="Genomic_DNA"/>
</dbReference>
<protein>
    <recommendedName>
        <fullName evidence="11 12">ATP synthase subunit a</fullName>
    </recommendedName>
    <alternativeName>
        <fullName evidence="11">ATP synthase F0 sector subunit a</fullName>
    </alternativeName>
    <alternativeName>
        <fullName evidence="11">F-ATPase subunit 6</fullName>
    </alternativeName>
</protein>
<keyword evidence="7 11" id="KW-1133">Transmembrane helix</keyword>
<evidence type="ECO:0000313" key="13">
    <source>
        <dbReference type="EMBL" id="RFU17973.1"/>
    </source>
</evidence>
<dbReference type="InterPro" id="IPR000568">
    <property type="entry name" value="ATP_synth_F0_asu"/>
</dbReference>
<dbReference type="OrthoDB" id="9789241at2"/>
<dbReference type="InterPro" id="IPR035908">
    <property type="entry name" value="F0_ATP_A_sf"/>
</dbReference>